<dbReference type="SUPFAM" id="SSF50630">
    <property type="entry name" value="Acid proteases"/>
    <property type="match status" value="1"/>
</dbReference>
<keyword evidence="12" id="KW-1185">Reference proteome</keyword>
<evidence type="ECO:0000256" key="8">
    <source>
        <dbReference type="RuleBase" id="RU000454"/>
    </source>
</evidence>
<dbReference type="FunFam" id="2.40.70.10:FF:000115">
    <property type="entry name" value="Lysosomal aspartic protease"/>
    <property type="match status" value="1"/>
</dbReference>
<organism evidence="11 12">
    <name type="scientific">Prototheca wickerhamii</name>
    <dbReference type="NCBI Taxonomy" id="3111"/>
    <lineage>
        <taxon>Eukaryota</taxon>
        <taxon>Viridiplantae</taxon>
        <taxon>Chlorophyta</taxon>
        <taxon>core chlorophytes</taxon>
        <taxon>Trebouxiophyceae</taxon>
        <taxon>Chlorellales</taxon>
        <taxon>Chlorellaceae</taxon>
        <taxon>Prototheca</taxon>
    </lineage>
</organism>
<evidence type="ECO:0000256" key="1">
    <source>
        <dbReference type="ARBA" id="ARBA00007447"/>
    </source>
</evidence>
<dbReference type="InterPro" id="IPR001969">
    <property type="entry name" value="Aspartic_peptidase_AS"/>
</dbReference>
<evidence type="ECO:0000313" key="12">
    <source>
        <dbReference type="Proteomes" id="UP001255856"/>
    </source>
</evidence>
<evidence type="ECO:0000313" key="11">
    <source>
        <dbReference type="EMBL" id="KAK2080218.1"/>
    </source>
</evidence>
<evidence type="ECO:0000259" key="9">
    <source>
        <dbReference type="PROSITE" id="PS50015"/>
    </source>
</evidence>
<protein>
    <submittedName>
        <fullName evidence="11">Uncharacterized protein</fullName>
    </submittedName>
</protein>
<dbReference type="Pfam" id="PF05184">
    <property type="entry name" value="SapB_1"/>
    <property type="match status" value="1"/>
</dbReference>
<dbReference type="FunFam" id="2.40.70.10:FF:000044">
    <property type="entry name" value="Lysosomal aspartic protease"/>
    <property type="match status" value="1"/>
</dbReference>
<dbReference type="InterPro" id="IPR021109">
    <property type="entry name" value="Peptidase_aspartic_dom_sf"/>
</dbReference>
<dbReference type="PRINTS" id="PR00792">
    <property type="entry name" value="PEPSIN"/>
</dbReference>
<dbReference type="Pfam" id="PF00026">
    <property type="entry name" value="Asp"/>
    <property type="match status" value="1"/>
</dbReference>
<dbReference type="AlphaFoldDB" id="A0AAD9IM80"/>
<evidence type="ECO:0000256" key="2">
    <source>
        <dbReference type="ARBA" id="ARBA00022670"/>
    </source>
</evidence>
<feature type="domain" description="Peptidase A1" evidence="10">
    <location>
        <begin position="15"/>
        <end position="436"/>
    </location>
</feature>
<dbReference type="Pfam" id="PF03489">
    <property type="entry name" value="SapB_2"/>
    <property type="match status" value="1"/>
</dbReference>
<name>A0AAD9IM80_PROWI</name>
<feature type="disulfide bond" evidence="7">
    <location>
        <begin position="46"/>
        <end position="53"/>
    </location>
</feature>
<keyword evidence="5 7" id="KW-1015">Disulfide bond</keyword>
<evidence type="ECO:0000256" key="7">
    <source>
        <dbReference type="PIRSR" id="PIRSR601461-2"/>
    </source>
</evidence>
<gene>
    <name evidence="11" type="ORF">QBZ16_000071</name>
</gene>
<dbReference type="Gene3D" id="1.10.225.10">
    <property type="entry name" value="Saposin-like"/>
    <property type="match status" value="1"/>
</dbReference>
<reference evidence="11" key="1">
    <citation type="submission" date="2021-01" db="EMBL/GenBank/DDBJ databases">
        <authorList>
            <person name="Eckstrom K.M.E."/>
        </authorList>
    </citation>
    <scope>NUCLEOTIDE SEQUENCE</scope>
    <source>
        <strain evidence="11">UVCC 0001</strain>
    </source>
</reference>
<comment type="similarity">
    <text evidence="1 8">Belongs to the peptidase A1 family.</text>
</comment>
<dbReference type="EMBL" id="JASFZW010000001">
    <property type="protein sequence ID" value="KAK2080218.1"/>
    <property type="molecule type" value="Genomic_DNA"/>
</dbReference>
<dbReference type="GO" id="GO:0004190">
    <property type="term" value="F:aspartic-type endopeptidase activity"/>
    <property type="evidence" value="ECO:0007669"/>
    <property type="project" value="UniProtKB-KW"/>
</dbReference>
<sequence length="440" mass="47389">MFDGFATCPPIFVQYYGEIGIGSPPQLFQVIFDTGSSNLWVPSSKCSYFSIACYLHNKYTAEASSTYLEDGRDFAIQYGSGALTGFLSQDSVTLGDLVVREQTFAEAVQEPALSFIMAQFDGIMGLAFPEIAVNKVLPPFQSALKQGLLEEPVFSFWLNRKLVLGGVNKAHYTGEHTWVNVTRRGFWQFDMDKLEIGDETIAGGCDHGCQAIADTGTSLMVGPSDAIAKINKAIGAEPVLVQQCQQIVHDYVPEMLKIINTMPPQAVCATVGLCNGGEASYAARPPARRLLARYGPARGVGTDPALGDDEMCQMCQFVVQYAKVALANNETTQQIISALDTACETLDLGGGGEATVDCDALGAMPEITLSIGGKEFVLTPEQYVLRVGAMGQEQCISGFLGMDIPEPLGPLWILGDVFLGPYHTVFDYGNERVGFADAAQ</sequence>
<accession>A0AAD9IM80</accession>
<comment type="caution">
    <text evidence="11">The sequence shown here is derived from an EMBL/GenBank/DDBJ whole genome shotgun (WGS) entry which is preliminary data.</text>
</comment>
<proteinExistence type="inferred from homology"/>
<keyword evidence="3 8" id="KW-0064">Aspartyl protease</keyword>
<dbReference type="InterPro" id="IPR033121">
    <property type="entry name" value="PEPTIDASE_A1"/>
</dbReference>
<dbReference type="InterPro" id="IPR011001">
    <property type="entry name" value="Saposin-like"/>
</dbReference>
<dbReference type="GO" id="GO:0006508">
    <property type="term" value="P:proteolysis"/>
    <property type="evidence" value="ECO:0007669"/>
    <property type="project" value="UniProtKB-KW"/>
</dbReference>
<dbReference type="InterPro" id="IPR001461">
    <property type="entry name" value="Aspartic_peptidase_A1"/>
</dbReference>
<evidence type="ECO:0000256" key="5">
    <source>
        <dbReference type="ARBA" id="ARBA00023157"/>
    </source>
</evidence>
<dbReference type="PANTHER" id="PTHR47966:SF51">
    <property type="entry name" value="BETA-SITE APP-CLEAVING ENZYME, ISOFORM A-RELATED"/>
    <property type="match status" value="1"/>
</dbReference>
<evidence type="ECO:0000259" key="10">
    <source>
        <dbReference type="PROSITE" id="PS51767"/>
    </source>
</evidence>
<evidence type="ECO:0000256" key="3">
    <source>
        <dbReference type="ARBA" id="ARBA00022750"/>
    </source>
</evidence>
<feature type="domain" description="Saposin B-type" evidence="9">
    <location>
        <begin position="239"/>
        <end position="278"/>
    </location>
</feature>
<evidence type="ECO:0000256" key="6">
    <source>
        <dbReference type="ARBA" id="ARBA00023180"/>
    </source>
</evidence>
<keyword evidence="6" id="KW-0325">Glycoprotein</keyword>
<dbReference type="Gene3D" id="2.40.70.10">
    <property type="entry name" value="Acid Proteases"/>
    <property type="match status" value="2"/>
</dbReference>
<dbReference type="InterPro" id="IPR008139">
    <property type="entry name" value="SaposinB_dom"/>
</dbReference>
<evidence type="ECO:0000256" key="4">
    <source>
        <dbReference type="ARBA" id="ARBA00022801"/>
    </source>
</evidence>
<keyword evidence="4 8" id="KW-0378">Hydrolase</keyword>
<feature type="domain" description="Saposin B-type" evidence="9">
    <location>
        <begin position="308"/>
        <end position="399"/>
    </location>
</feature>
<dbReference type="InterPro" id="IPR008138">
    <property type="entry name" value="SapB_2"/>
</dbReference>
<dbReference type="GO" id="GO:0006629">
    <property type="term" value="P:lipid metabolic process"/>
    <property type="evidence" value="ECO:0007669"/>
    <property type="project" value="InterPro"/>
</dbReference>
<dbReference type="Proteomes" id="UP001255856">
    <property type="component" value="Unassembled WGS sequence"/>
</dbReference>
<dbReference type="PROSITE" id="PS51767">
    <property type="entry name" value="PEPTIDASE_A1"/>
    <property type="match status" value="1"/>
</dbReference>
<keyword evidence="2 8" id="KW-0645">Protease</keyword>
<dbReference type="PROSITE" id="PS00141">
    <property type="entry name" value="ASP_PROTEASE"/>
    <property type="match status" value="2"/>
</dbReference>
<dbReference type="PANTHER" id="PTHR47966">
    <property type="entry name" value="BETA-SITE APP-CLEAVING ENZYME, ISOFORM A-RELATED"/>
    <property type="match status" value="1"/>
</dbReference>
<dbReference type="InterPro" id="IPR007856">
    <property type="entry name" value="SapB_1"/>
</dbReference>
<dbReference type="SUPFAM" id="SSF47862">
    <property type="entry name" value="Saposin"/>
    <property type="match status" value="1"/>
</dbReference>
<dbReference type="PROSITE" id="PS50015">
    <property type="entry name" value="SAP_B"/>
    <property type="match status" value="2"/>
</dbReference>